<organism evidence="1 2">
    <name type="scientific">Peribacillus saganii</name>
    <dbReference type="NCBI Taxonomy" id="2303992"/>
    <lineage>
        <taxon>Bacteria</taxon>
        <taxon>Bacillati</taxon>
        <taxon>Bacillota</taxon>
        <taxon>Bacilli</taxon>
        <taxon>Bacillales</taxon>
        <taxon>Bacillaceae</taxon>
        <taxon>Peribacillus</taxon>
    </lineage>
</organism>
<sequence>MLSETMQQKLADYKSIYAYLKEKLKWKVSDPRTLMMIASMYVVNNRSFDYNRLLNLSDYIKDNVGFFSTLKSYQRFTTAATLDIRFEQPHEKFQELISIYENMVARGFSRGPFTYIAALAMLSGGQPGADYGNNIERSLRIYKGMKEKHFFLTSASDYPLAVLLANRGEQSEQLIQSIEEFYQELSANGFRKGNHLQFLSHILSLEKGTDPKVLIERCIRLADAFREIGIKTKPMYYPQIGMLAMLEDGENEVKTIQIAAGQLNSERLFKWHKDMNFIISVNCLMSSKMPDTIVIETGMYPIIEAIIQAQEAAMVAIMASTAADGSSGGGDGS</sequence>
<comment type="caution">
    <text evidence="1">The sequence shown here is derived from an EMBL/GenBank/DDBJ whole genome shotgun (WGS) entry which is preliminary data.</text>
</comment>
<accession>A0A372LKE4</accession>
<dbReference type="Pfam" id="PF13170">
    <property type="entry name" value="DUF4003"/>
    <property type="match status" value="1"/>
</dbReference>
<keyword evidence="2" id="KW-1185">Reference proteome</keyword>
<dbReference type="RefSeq" id="WP_117327712.1">
    <property type="nucleotide sequence ID" value="NZ_QVTE01000046.1"/>
</dbReference>
<dbReference type="EMBL" id="QVTE01000046">
    <property type="protein sequence ID" value="RFU67105.1"/>
    <property type="molecule type" value="Genomic_DNA"/>
</dbReference>
<reference evidence="1 2" key="1">
    <citation type="submission" date="2018-08" db="EMBL/GenBank/DDBJ databases">
        <title>Bacillus chawlae sp. nov., Bacillus glennii sp. nov., and Bacillus saganii sp. nov. Isolated from the Vehicle Assembly Building at Kennedy Space Center where the Viking Spacecraft were Assembled.</title>
        <authorList>
            <person name="Seuylemezian A."/>
            <person name="Vaishampayan P."/>
        </authorList>
    </citation>
    <scope>NUCLEOTIDE SEQUENCE [LARGE SCALE GENOMIC DNA]</scope>
    <source>
        <strain evidence="1 2">V47-23a</strain>
    </source>
</reference>
<proteinExistence type="predicted"/>
<protein>
    <submittedName>
        <fullName evidence="1">DUF4003 domain-containing protein</fullName>
    </submittedName>
</protein>
<dbReference type="OrthoDB" id="1778393at2"/>
<dbReference type="InterPro" id="IPR025062">
    <property type="entry name" value="DUF4003"/>
</dbReference>
<name>A0A372LKE4_9BACI</name>
<gene>
    <name evidence="1" type="ORF">D0469_15905</name>
</gene>
<dbReference type="AlphaFoldDB" id="A0A372LKE4"/>
<evidence type="ECO:0000313" key="1">
    <source>
        <dbReference type="EMBL" id="RFU67105.1"/>
    </source>
</evidence>
<evidence type="ECO:0000313" key="2">
    <source>
        <dbReference type="Proteomes" id="UP000264541"/>
    </source>
</evidence>
<dbReference type="Proteomes" id="UP000264541">
    <property type="component" value="Unassembled WGS sequence"/>
</dbReference>